<proteinExistence type="predicted"/>
<feature type="domain" description="Response regulatory" evidence="6">
    <location>
        <begin position="26"/>
        <end position="145"/>
    </location>
</feature>
<feature type="domain" description="HTH luxR-type" evidence="5">
    <location>
        <begin position="166"/>
        <end position="231"/>
    </location>
</feature>
<keyword evidence="2" id="KW-0238">DNA-binding</keyword>
<dbReference type="Pfam" id="PF00072">
    <property type="entry name" value="Response_reg"/>
    <property type="match status" value="1"/>
</dbReference>
<evidence type="ECO:0000256" key="2">
    <source>
        <dbReference type="ARBA" id="ARBA00023125"/>
    </source>
</evidence>
<feature type="region of interest" description="Disordered" evidence="4">
    <location>
        <begin position="1"/>
        <end position="25"/>
    </location>
</feature>
<reference evidence="7" key="1">
    <citation type="submission" date="2023-10" db="EMBL/GenBank/DDBJ databases">
        <title>Development of a sustainable strategy for remediation of hydrocarbon-contaminated territories based on the waste exchange concept.</title>
        <authorList>
            <person name="Krivoruchko A."/>
        </authorList>
    </citation>
    <scope>NUCLEOTIDE SEQUENCE</scope>
    <source>
        <strain evidence="7">IEGM 1175</strain>
    </source>
</reference>
<evidence type="ECO:0000259" key="5">
    <source>
        <dbReference type="PROSITE" id="PS50043"/>
    </source>
</evidence>
<evidence type="ECO:0000256" key="3">
    <source>
        <dbReference type="PROSITE-ProRule" id="PRU00169"/>
    </source>
</evidence>
<gene>
    <name evidence="7" type="ORF">R3P82_09175</name>
</gene>
<dbReference type="PROSITE" id="PS50043">
    <property type="entry name" value="HTH_LUXR_2"/>
    <property type="match status" value="1"/>
</dbReference>
<dbReference type="CDD" id="cd17535">
    <property type="entry name" value="REC_NarL-like"/>
    <property type="match status" value="1"/>
</dbReference>
<sequence>MTPGPTTPGPRTPPGSGPTTPPSTIRTVLVDDHAVLREGLRLMLEREPDLEVVGEASTADAALEVIRSTRPDVAVIDLKLGSGSELDGLRVCAAVRDLFPDVAPLVLTTFLDKAIVVRAVRAGARGYVVKNVDVTELVTAVRSVSAGQSAFDARTASMVLDALKGVGSTSEALSAREIEVLKLLAEGMSNKEIGQALFISATTAKFHISNILRKLKVSRRAEAVYVASQQGLL</sequence>
<dbReference type="InterPro" id="IPR000792">
    <property type="entry name" value="Tscrpt_reg_LuxR_C"/>
</dbReference>
<dbReference type="Proteomes" id="UP001185873">
    <property type="component" value="Unassembled WGS sequence"/>
</dbReference>
<dbReference type="InterPro" id="IPR058245">
    <property type="entry name" value="NreC/VraR/RcsB-like_REC"/>
</dbReference>
<keyword evidence="1 3" id="KW-0597">Phosphoprotein</keyword>
<evidence type="ECO:0000256" key="1">
    <source>
        <dbReference type="ARBA" id="ARBA00022553"/>
    </source>
</evidence>
<dbReference type="GO" id="GO:0003677">
    <property type="term" value="F:DNA binding"/>
    <property type="evidence" value="ECO:0007669"/>
    <property type="project" value="UniProtKB-KW"/>
</dbReference>
<evidence type="ECO:0000259" key="6">
    <source>
        <dbReference type="PROSITE" id="PS50110"/>
    </source>
</evidence>
<dbReference type="PROSITE" id="PS50110">
    <property type="entry name" value="RESPONSE_REGULATORY"/>
    <property type="match status" value="1"/>
</dbReference>
<dbReference type="EMBL" id="JAWLKJ010000002">
    <property type="protein sequence ID" value="MDV6299287.1"/>
    <property type="molecule type" value="Genomic_DNA"/>
</dbReference>
<feature type="modified residue" description="4-aspartylphosphate" evidence="3">
    <location>
        <position position="77"/>
    </location>
</feature>
<dbReference type="SUPFAM" id="SSF46894">
    <property type="entry name" value="C-terminal effector domain of the bipartite response regulators"/>
    <property type="match status" value="1"/>
</dbReference>
<dbReference type="GO" id="GO:0000160">
    <property type="term" value="P:phosphorelay signal transduction system"/>
    <property type="evidence" value="ECO:0007669"/>
    <property type="project" value="InterPro"/>
</dbReference>
<dbReference type="GO" id="GO:0006355">
    <property type="term" value="P:regulation of DNA-templated transcription"/>
    <property type="evidence" value="ECO:0007669"/>
    <property type="project" value="InterPro"/>
</dbReference>
<evidence type="ECO:0000256" key="4">
    <source>
        <dbReference type="SAM" id="MobiDB-lite"/>
    </source>
</evidence>
<dbReference type="SMART" id="SM00421">
    <property type="entry name" value="HTH_LUXR"/>
    <property type="match status" value="1"/>
</dbReference>
<dbReference type="Pfam" id="PF00196">
    <property type="entry name" value="GerE"/>
    <property type="match status" value="1"/>
</dbReference>
<feature type="compositionally biased region" description="Pro residues" evidence="4">
    <location>
        <begin position="1"/>
        <end position="21"/>
    </location>
</feature>
<dbReference type="RefSeq" id="WP_317469851.1">
    <property type="nucleotide sequence ID" value="NZ_JAWLKJ010000002.1"/>
</dbReference>
<dbReference type="AlphaFoldDB" id="A0AAE4R0G1"/>
<organism evidence="7 8">
    <name type="scientific">Dietzia maris</name>
    <dbReference type="NCBI Taxonomy" id="37915"/>
    <lineage>
        <taxon>Bacteria</taxon>
        <taxon>Bacillati</taxon>
        <taxon>Actinomycetota</taxon>
        <taxon>Actinomycetes</taxon>
        <taxon>Mycobacteriales</taxon>
        <taxon>Dietziaceae</taxon>
        <taxon>Dietzia</taxon>
    </lineage>
</organism>
<dbReference type="SUPFAM" id="SSF52172">
    <property type="entry name" value="CheY-like"/>
    <property type="match status" value="1"/>
</dbReference>
<dbReference type="InterPro" id="IPR011006">
    <property type="entry name" value="CheY-like_superfamily"/>
</dbReference>
<dbReference type="CDD" id="cd06170">
    <property type="entry name" value="LuxR_C_like"/>
    <property type="match status" value="1"/>
</dbReference>
<evidence type="ECO:0000313" key="7">
    <source>
        <dbReference type="EMBL" id="MDV6299287.1"/>
    </source>
</evidence>
<dbReference type="NCBIfam" id="NF047785">
    <property type="entry name" value="respo_reg_MadR"/>
    <property type="match status" value="1"/>
</dbReference>
<dbReference type="InterPro" id="IPR001789">
    <property type="entry name" value="Sig_transdc_resp-reg_receiver"/>
</dbReference>
<dbReference type="SMART" id="SM00448">
    <property type="entry name" value="REC"/>
    <property type="match status" value="1"/>
</dbReference>
<accession>A0AAE4R0G1</accession>
<dbReference type="PANTHER" id="PTHR43214">
    <property type="entry name" value="TWO-COMPONENT RESPONSE REGULATOR"/>
    <property type="match status" value="1"/>
</dbReference>
<protein>
    <submittedName>
        <fullName evidence="7">Response regulator transcription factor</fullName>
    </submittedName>
</protein>
<comment type="caution">
    <text evidence="7">The sequence shown here is derived from an EMBL/GenBank/DDBJ whole genome shotgun (WGS) entry which is preliminary data.</text>
</comment>
<dbReference type="InterPro" id="IPR016032">
    <property type="entry name" value="Sig_transdc_resp-reg_C-effctor"/>
</dbReference>
<dbReference type="Gene3D" id="3.40.50.2300">
    <property type="match status" value="1"/>
</dbReference>
<dbReference type="PRINTS" id="PR00038">
    <property type="entry name" value="HTHLUXR"/>
</dbReference>
<dbReference type="InterPro" id="IPR039420">
    <property type="entry name" value="WalR-like"/>
</dbReference>
<name>A0AAE4R0G1_9ACTN</name>
<evidence type="ECO:0000313" key="8">
    <source>
        <dbReference type="Proteomes" id="UP001185873"/>
    </source>
</evidence>